<dbReference type="Gene3D" id="3.40.50.1820">
    <property type="entry name" value="alpha/beta hydrolase"/>
    <property type="match status" value="1"/>
</dbReference>
<dbReference type="EMBL" id="CP022198">
    <property type="protein sequence ID" value="AXA67772.1"/>
    <property type="molecule type" value="Genomic_DNA"/>
</dbReference>
<evidence type="ECO:0000256" key="1">
    <source>
        <dbReference type="ARBA" id="ARBA00007169"/>
    </source>
</evidence>
<comment type="similarity">
    <text evidence="1">Belongs to the thioesterase family.</text>
</comment>
<dbReference type="Proteomes" id="UP000250579">
    <property type="component" value="Chromosome"/>
</dbReference>
<dbReference type="Pfam" id="PF00975">
    <property type="entry name" value="Thioesterase"/>
    <property type="match status" value="1"/>
</dbReference>
<sequence>MSLHLFCLPHSGASAMVYARWRRLLPAWIEVRPVELPGRGRRFDEPFATDLRHLARQLAAEIVPATAQPYALFGHSLGALLALEMAHALGEQGAPMPCALLASGTEAPTQRDDAELRGLLSDEQLIARLHSLGGTAPAVLENAELLALTLPVLRADFHLCGHYQPLARPPLDCPLHVFAGREDDASEAVMQAWQHESRGPFTLDWFPGDHFFINSQEAAVLAVLVAHLQAAVEAAGEARPA</sequence>
<evidence type="ECO:0000313" key="4">
    <source>
        <dbReference type="EMBL" id="AXA67772.1"/>
    </source>
</evidence>
<keyword evidence="2" id="KW-0378">Hydrolase</keyword>
<evidence type="ECO:0000259" key="3">
    <source>
        <dbReference type="SMART" id="SM00824"/>
    </source>
</evidence>
<dbReference type="GO" id="GO:0016787">
    <property type="term" value="F:hydrolase activity"/>
    <property type="evidence" value="ECO:0007669"/>
    <property type="project" value="UniProtKB-KW"/>
</dbReference>
<dbReference type="SUPFAM" id="SSF53474">
    <property type="entry name" value="alpha/beta-Hydrolases"/>
    <property type="match status" value="1"/>
</dbReference>
<dbReference type="InterPro" id="IPR029058">
    <property type="entry name" value="AB_hydrolase_fold"/>
</dbReference>
<dbReference type="GO" id="GO:0008610">
    <property type="term" value="P:lipid biosynthetic process"/>
    <property type="evidence" value="ECO:0007669"/>
    <property type="project" value="TreeGrafter"/>
</dbReference>
<dbReference type="RefSeq" id="WP_208691851.1">
    <property type="nucleotide sequence ID" value="NZ_CP022198.1"/>
</dbReference>
<organism evidence="4 5">
    <name type="scientific">Pseudomonas oryzihabitans</name>
    <dbReference type="NCBI Taxonomy" id="47885"/>
    <lineage>
        <taxon>Bacteria</taxon>
        <taxon>Pseudomonadati</taxon>
        <taxon>Pseudomonadota</taxon>
        <taxon>Gammaproteobacteria</taxon>
        <taxon>Pseudomonadales</taxon>
        <taxon>Pseudomonadaceae</taxon>
        <taxon>Pseudomonas</taxon>
    </lineage>
</organism>
<dbReference type="InterPro" id="IPR012223">
    <property type="entry name" value="TEII"/>
</dbReference>
<protein>
    <submittedName>
        <fullName evidence="4">Thioesterase</fullName>
    </submittedName>
</protein>
<evidence type="ECO:0000256" key="2">
    <source>
        <dbReference type="ARBA" id="ARBA00022801"/>
    </source>
</evidence>
<gene>
    <name evidence="4" type="ORF">CE139_18770</name>
</gene>
<name>A0A2Z5AD21_9PSED</name>
<evidence type="ECO:0000313" key="5">
    <source>
        <dbReference type="Proteomes" id="UP000250579"/>
    </source>
</evidence>
<feature type="domain" description="Thioesterase TesA-like" evidence="3">
    <location>
        <begin position="6"/>
        <end position="228"/>
    </location>
</feature>
<dbReference type="PANTHER" id="PTHR11487:SF0">
    <property type="entry name" value="S-ACYL FATTY ACID SYNTHASE THIOESTERASE, MEDIUM CHAIN"/>
    <property type="match status" value="1"/>
</dbReference>
<dbReference type="PANTHER" id="PTHR11487">
    <property type="entry name" value="THIOESTERASE"/>
    <property type="match status" value="1"/>
</dbReference>
<dbReference type="InterPro" id="IPR001031">
    <property type="entry name" value="Thioesterase"/>
</dbReference>
<reference evidence="4 5" key="1">
    <citation type="submission" date="2017-06" db="EMBL/GenBank/DDBJ databases">
        <title>Evolution towards high GC content and high-temperature stress adaptation in endophytic Pseudomonas oryzihabitans impacted its plant-growth promoting traits.</title>
        <authorList>
            <person name="Nascimento F.X."/>
        </authorList>
    </citation>
    <scope>NUCLEOTIDE SEQUENCE [LARGE SCALE GENOMIC DNA]</scope>
    <source>
        <strain evidence="4 5">MS8</strain>
    </source>
</reference>
<proteinExistence type="inferred from homology"/>
<dbReference type="InterPro" id="IPR020802">
    <property type="entry name" value="TesA-like"/>
</dbReference>
<dbReference type="AlphaFoldDB" id="A0A2Z5AD21"/>
<accession>A0A2Z5AD21</accession>
<dbReference type="SMART" id="SM00824">
    <property type="entry name" value="PKS_TE"/>
    <property type="match status" value="1"/>
</dbReference>